<dbReference type="InterPro" id="IPR006612">
    <property type="entry name" value="THAP_Znf"/>
</dbReference>
<proteinExistence type="predicted"/>
<sequence>MVQAQWLTFARENGIHESLLKPSVSLFCSAHFTASCFERYTNTTHLKLNAVPTIMIKRVKCAKILYPEIKIPICINEPLCIQSSSSTLTCSDLTDHPISEETTGSSECSSPTVVQVFKRSAKQITTFEKHNSPESLTCDSTLLNAVISKESSKMMIDEMCKPVINDSPNRLRLKRTVSSLANINILKSKKIKLLNQKVKRQGKKIASMKRVIETLKKNNLVNYDTSELLSSSFGKHKDMLCRFVDNNQGKKLRKKYSQELRRFAITLHFFSARAYNFIRNEFSTVMPHPRTLSKWYAHTNANPGFTSETLKILKLKCKNSDHPIVCGLIIDEMAIRHHVEWDGKNYHGYVDFGAGIDSDKSDIASECFVFMLVSINERWKIPVGYFLVNHLNSSQKYELINQCLKLVFETGVEVVSLTFDGCSSNINMAKQLGCNFNIKTLKSEFEFKKDNNSIKKIYIFPDPAHMIKLVRNTFGEKKILLDSNNNEINFSYLQKLLILQENEGLHLGNKLRKQHIIFFKQKMKVKLATQLLSKSVADALEFCKDVLHLDEFQSCGPTIHFIRLFNDAFDILNSRNLKQYGKKKAL</sequence>
<dbReference type="GO" id="GO:0008270">
    <property type="term" value="F:zinc ion binding"/>
    <property type="evidence" value="ECO:0007669"/>
    <property type="project" value="UniProtKB-KW"/>
</dbReference>
<dbReference type="AlphaFoldDB" id="A0A9P0NRJ5"/>
<dbReference type="InterPro" id="IPR048365">
    <property type="entry name" value="TNP-like_RNaseH_N"/>
</dbReference>
<gene>
    <name evidence="7" type="ORF">APHIGO_LOCUS11951</name>
</gene>
<evidence type="ECO:0000256" key="2">
    <source>
        <dbReference type="ARBA" id="ARBA00022771"/>
    </source>
</evidence>
<dbReference type="Pfam" id="PF21788">
    <property type="entry name" value="TNP-like_GBD"/>
    <property type="match status" value="1"/>
</dbReference>
<protein>
    <recommendedName>
        <fullName evidence="6">THAP-type domain-containing protein</fullName>
    </recommendedName>
</protein>
<keyword evidence="1" id="KW-0479">Metal-binding</keyword>
<dbReference type="InterPro" id="IPR021896">
    <property type="entry name" value="THAP9-like_HTH"/>
</dbReference>
<dbReference type="EMBL" id="OU899037">
    <property type="protein sequence ID" value="CAH1738655.1"/>
    <property type="molecule type" value="Genomic_DNA"/>
</dbReference>
<evidence type="ECO:0000256" key="4">
    <source>
        <dbReference type="ARBA" id="ARBA00023125"/>
    </source>
</evidence>
<keyword evidence="3" id="KW-0862">Zinc</keyword>
<evidence type="ECO:0000256" key="3">
    <source>
        <dbReference type="ARBA" id="ARBA00022833"/>
    </source>
</evidence>
<dbReference type="PROSITE" id="PS50950">
    <property type="entry name" value="ZF_THAP"/>
    <property type="match status" value="1"/>
</dbReference>
<dbReference type="PANTHER" id="PTHR47577">
    <property type="entry name" value="THAP DOMAIN-CONTAINING PROTEIN 6"/>
    <property type="match status" value="1"/>
</dbReference>
<dbReference type="PANTHER" id="PTHR47577:SF2">
    <property type="entry name" value="THAP DOMAIN CONTAINING 9"/>
    <property type="match status" value="1"/>
</dbReference>
<evidence type="ECO:0000259" key="6">
    <source>
        <dbReference type="PROSITE" id="PS50950"/>
    </source>
</evidence>
<reference evidence="7" key="2">
    <citation type="submission" date="2022-10" db="EMBL/GenBank/DDBJ databases">
        <authorList>
            <consortium name="ENA_rothamsted_submissions"/>
            <consortium name="culmorum"/>
            <person name="King R."/>
        </authorList>
    </citation>
    <scope>NUCLEOTIDE SEQUENCE</scope>
</reference>
<evidence type="ECO:0000313" key="8">
    <source>
        <dbReference type="Proteomes" id="UP001154329"/>
    </source>
</evidence>
<evidence type="ECO:0000256" key="1">
    <source>
        <dbReference type="ARBA" id="ARBA00022723"/>
    </source>
</evidence>
<name>A0A9P0NRJ5_APHGO</name>
<reference evidence="7" key="1">
    <citation type="submission" date="2022-02" db="EMBL/GenBank/DDBJ databases">
        <authorList>
            <person name="King R."/>
        </authorList>
    </citation>
    <scope>NUCLEOTIDE SEQUENCE</scope>
</reference>
<organism evidence="7 8">
    <name type="scientific">Aphis gossypii</name>
    <name type="common">Cotton aphid</name>
    <dbReference type="NCBI Taxonomy" id="80765"/>
    <lineage>
        <taxon>Eukaryota</taxon>
        <taxon>Metazoa</taxon>
        <taxon>Ecdysozoa</taxon>
        <taxon>Arthropoda</taxon>
        <taxon>Hexapoda</taxon>
        <taxon>Insecta</taxon>
        <taxon>Pterygota</taxon>
        <taxon>Neoptera</taxon>
        <taxon>Paraneoptera</taxon>
        <taxon>Hemiptera</taxon>
        <taxon>Sternorrhyncha</taxon>
        <taxon>Aphidomorpha</taxon>
        <taxon>Aphidoidea</taxon>
        <taxon>Aphididae</taxon>
        <taxon>Aphidini</taxon>
        <taxon>Aphis</taxon>
        <taxon>Aphis</taxon>
    </lineage>
</organism>
<keyword evidence="8" id="KW-1185">Reference proteome</keyword>
<feature type="domain" description="THAP-type" evidence="6">
    <location>
        <begin position="1"/>
        <end position="55"/>
    </location>
</feature>
<dbReference type="SUPFAM" id="SSF57716">
    <property type="entry name" value="Glucocorticoid receptor-like (DNA-binding domain)"/>
    <property type="match status" value="1"/>
</dbReference>
<accession>A0A9P0NRJ5</accession>
<dbReference type="GO" id="GO:0003677">
    <property type="term" value="F:DNA binding"/>
    <property type="evidence" value="ECO:0007669"/>
    <property type="project" value="UniProtKB-UniRule"/>
</dbReference>
<evidence type="ECO:0000256" key="5">
    <source>
        <dbReference type="PROSITE-ProRule" id="PRU00309"/>
    </source>
</evidence>
<evidence type="ECO:0000313" key="7">
    <source>
        <dbReference type="EMBL" id="CAH1738655.1"/>
    </source>
</evidence>
<dbReference type="Proteomes" id="UP001154329">
    <property type="component" value="Chromosome 4"/>
</dbReference>
<keyword evidence="4 5" id="KW-0238">DNA-binding</keyword>
<dbReference type="Pfam" id="PF12017">
    <property type="entry name" value="Tnp_P_element"/>
    <property type="match status" value="1"/>
</dbReference>
<keyword evidence="2 5" id="KW-0863">Zinc-finger</keyword>
<dbReference type="Pfam" id="PF21787">
    <property type="entry name" value="TNP-like_RNaseH_N"/>
    <property type="match status" value="1"/>
</dbReference>
<feature type="non-terminal residue" evidence="7">
    <location>
        <position position="1"/>
    </location>
</feature>
<dbReference type="InterPro" id="IPR048366">
    <property type="entry name" value="TNP-like_GBD"/>
</dbReference>